<dbReference type="InterPro" id="IPR002560">
    <property type="entry name" value="Transposase_DDE"/>
</dbReference>
<dbReference type="Proteomes" id="UP000076962">
    <property type="component" value="Unassembled WGS sequence"/>
</dbReference>
<reference evidence="2 3" key="1">
    <citation type="submission" date="2016-05" db="EMBL/GenBank/DDBJ databases">
        <title>Single-cell genome of chain-forming Candidatus Thiomargarita nelsonii and comparison to other large sulfur-oxidizing bacteria.</title>
        <authorList>
            <person name="Winkel M."/>
            <person name="Salman V."/>
            <person name="Woyke T."/>
            <person name="Schulz-Vogt H."/>
            <person name="Richter M."/>
            <person name="Flood B."/>
            <person name="Bailey J."/>
            <person name="Amann R."/>
            <person name="Mussmann M."/>
        </authorList>
    </citation>
    <scope>NUCLEOTIDE SEQUENCE [LARGE SCALE GENOMIC DNA]</scope>
    <source>
        <strain evidence="2 3">THI036</strain>
    </source>
</reference>
<sequence length="206" mass="24775">MFGQKVAIQYDYFHIIQNAWRHLWKWSVAHRRDIKKRSEKVTTPWYKNKLETLALSLWDNRYLLFKAEQRMSDDEKERLQEIVITDQKIGNLRTFLSGVWHIFEDSQDETEALVALAKLKNLPTDSKKPKAFQKVIKFISNHFDWMTAYLSHDDVRRNSLSETSRRTLRRLEIEHDGFRSENGRDNFVRLYQAIKYLGWNVYQPPP</sequence>
<evidence type="ECO:0000313" key="3">
    <source>
        <dbReference type="Proteomes" id="UP000076962"/>
    </source>
</evidence>
<gene>
    <name evidence="2" type="ORF">THIOM_005407</name>
</gene>
<evidence type="ECO:0000259" key="1">
    <source>
        <dbReference type="Pfam" id="PF01610"/>
    </source>
</evidence>
<accession>A0A176RTB3</accession>
<protein>
    <recommendedName>
        <fullName evidence="1">Transposase IS204/IS1001/IS1096/IS1165 DDE domain-containing protein</fullName>
    </recommendedName>
</protein>
<keyword evidence="3" id="KW-1185">Reference proteome</keyword>
<proteinExistence type="predicted"/>
<dbReference type="EMBL" id="LUTY01003000">
    <property type="protein sequence ID" value="OAD18985.1"/>
    <property type="molecule type" value="Genomic_DNA"/>
</dbReference>
<organism evidence="2 3">
    <name type="scientific">Candidatus Thiomargarita nelsonii</name>
    <dbReference type="NCBI Taxonomy" id="1003181"/>
    <lineage>
        <taxon>Bacteria</taxon>
        <taxon>Pseudomonadati</taxon>
        <taxon>Pseudomonadota</taxon>
        <taxon>Gammaproteobacteria</taxon>
        <taxon>Thiotrichales</taxon>
        <taxon>Thiotrichaceae</taxon>
        <taxon>Thiomargarita</taxon>
    </lineage>
</organism>
<evidence type="ECO:0000313" key="2">
    <source>
        <dbReference type="EMBL" id="OAD18985.1"/>
    </source>
</evidence>
<feature type="domain" description="Transposase IS204/IS1001/IS1096/IS1165 DDE" evidence="1">
    <location>
        <begin position="7"/>
        <end position="180"/>
    </location>
</feature>
<name>A0A176RTB3_9GAMM</name>
<dbReference type="Pfam" id="PF01610">
    <property type="entry name" value="DDE_Tnp_ISL3"/>
    <property type="match status" value="1"/>
</dbReference>
<dbReference type="AlphaFoldDB" id="A0A176RTB3"/>
<comment type="caution">
    <text evidence="2">The sequence shown here is derived from an EMBL/GenBank/DDBJ whole genome shotgun (WGS) entry which is preliminary data.</text>
</comment>